<keyword evidence="4 7" id="KW-0808">Transferase</keyword>
<name>A0ABY5ATT0_9CYAN</name>
<dbReference type="EMBL" id="CP098611">
    <property type="protein sequence ID" value="USR91548.1"/>
    <property type="molecule type" value="Genomic_DNA"/>
</dbReference>
<evidence type="ECO:0000256" key="1">
    <source>
        <dbReference type="ARBA" id="ARBA00004776"/>
    </source>
</evidence>
<dbReference type="CDD" id="cd03801">
    <property type="entry name" value="GT4_PimA-like"/>
    <property type="match status" value="1"/>
</dbReference>
<dbReference type="GO" id="GO:0016757">
    <property type="term" value="F:glycosyltransferase activity"/>
    <property type="evidence" value="ECO:0007669"/>
    <property type="project" value="UniProtKB-KW"/>
</dbReference>
<organism evidence="7 8">
    <name type="scientific">Phormidium yuhuli AB48</name>
    <dbReference type="NCBI Taxonomy" id="2940671"/>
    <lineage>
        <taxon>Bacteria</taxon>
        <taxon>Bacillati</taxon>
        <taxon>Cyanobacteriota</taxon>
        <taxon>Cyanophyceae</taxon>
        <taxon>Oscillatoriophycideae</taxon>
        <taxon>Oscillatoriales</taxon>
        <taxon>Oscillatoriaceae</taxon>
        <taxon>Phormidium</taxon>
        <taxon>Phormidium yuhuli</taxon>
    </lineage>
</organism>
<reference evidence="7" key="1">
    <citation type="submission" date="2022-06" db="EMBL/GenBank/DDBJ databases">
        <title>Genome sequence of Phormidium yuhuli AB48 isolated from an industrial photobioreactor environment.</title>
        <authorList>
            <person name="Qiu Y."/>
            <person name="Noonan A.J.C."/>
            <person name="Dofher K."/>
            <person name="Koch M."/>
            <person name="Kieft B."/>
            <person name="Lin X."/>
            <person name="Ziels R.M."/>
            <person name="Hallam S.J."/>
        </authorList>
    </citation>
    <scope>NUCLEOTIDE SEQUENCE</scope>
    <source>
        <strain evidence="7">AB48</strain>
    </source>
</reference>
<dbReference type="InterPro" id="IPR001296">
    <property type="entry name" value="Glyco_trans_1"/>
</dbReference>
<accession>A0ABY5ATT0</accession>
<keyword evidence="8" id="KW-1185">Reference proteome</keyword>
<evidence type="ECO:0000313" key="7">
    <source>
        <dbReference type="EMBL" id="USR91548.1"/>
    </source>
</evidence>
<feature type="domain" description="Glycosyl transferase family 1" evidence="5">
    <location>
        <begin position="498"/>
        <end position="648"/>
    </location>
</feature>
<evidence type="ECO:0000259" key="6">
    <source>
        <dbReference type="Pfam" id="PF00535"/>
    </source>
</evidence>
<dbReference type="Gene3D" id="3.90.550.10">
    <property type="entry name" value="Spore Coat Polysaccharide Biosynthesis Protein SpsA, Chain A"/>
    <property type="match status" value="1"/>
</dbReference>
<dbReference type="SUPFAM" id="SSF53448">
    <property type="entry name" value="Nucleotide-diphospho-sugar transferases"/>
    <property type="match status" value="1"/>
</dbReference>
<dbReference type="RefSeq" id="WP_252663563.1">
    <property type="nucleotide sequence ID" value="NZ_CP098611.1"/>
</dbReference>
<evidence type="ECO:0000259" key="5">
    <source>
        <dbReference type="Pfam" id="PF00534"/>
    </source>
</evidence>
<dbReference type="PANTHER" id="PTHR43179">
    <property type="entry name" value="RHAMNOSYLTRANSFERASE WBBL"/>
    <property type="match status" value="1"/>
</dbReference>
<dbReference type="CDD" id="cd04186">
    <property type="entry name" value="GT_2_like_c"/>
    <property type="match status" value="1"/>
</dbReference>
<dbReference type="Pfam" id="PF00535">
    <property type="entry name" value="Glycos_transf_2"/>
    <property type="match status" value="1"/>
</dbReference>
<comment type="similarity">
    <text evidence="2">Belongs to the glycosyltransferase 2 family.</text>
</comment>
<feature type="domain" description="Glycosyltransferase 2-like" evidence="6">
    <location>
        <begin position="10"/>
        <end position="143"/>
    </location>
</feature>
<dbReference type="PANTHER" id="PTHR43179:SF12">
    <property type="entry name" value="GALACTOFURANOSYLTRANSFERASE GLFT2"/>
    <property type="match status" value="1"/>
</dbReference>
<evidence type="ECO:0000313" key="8">
    <source>
        <dbReference type="Proteomes" id="UP001056708"/>
    </source>
</evidence>
<dbReference type="EC" id="2.4.-.-" evidence="7"/>
<keyword evidence="3 7" id="KW-0328">Glycosyltransferase</keyword>
<evidence type="ECO:0000256" key="4">
    <source>
        <dbReference type="ARBA" id="ARBA00022679"/>
    </source>
</evidence>
<dbReference type="InterPro" id="IPR029044">
    <property type="entry name" value="Nucleotide-diphossugar_trans"/>
</dbReference>
<protein>
    <submittedName>
        <fullName evidence="7">Glycosyltransferase</fullName>
        <ecNumber evidence="7">2.4.-.-</ecNumber>
    </submittedName>
</protein>
<dbReference type="SUPFAM" id="SSF53756">
    <property type="entry name" value="UDP-Glycosyltransferase/glycogen phosphorylase"/>
    <property type="match status" value="1"/>
</dbReference>
<gene>
    <name evidence="7" type="ORF">NEA10_02125</name>
</gene>
<dbReference type="Gene3D" id="3.40.50.2000">
    <property type="entry name" value="Glycogen Phosphorylase B"/>
    <property type="match status" value="1"/>
</dbReference>
<sequence length="723" mass="83012">MSSSPLPCCSFIIVNYNGRHYLHSCLESVYRLDYPRDRLDVILVDNGSQDDSLAIVEQDFPEVRCFRNDRNNFARALNLGIEQAQGDYIAFLNNDAQLHRDWLGKLLPQFKRSPKIGAVAGKIRFLDGRINSVGHRRLRNHYWADIGYGEVDQGQYDQPNKVEGLCWAATLFQRACLQDVGAIDEEFVMYFEDVEYSKRCRDRGWSFHYVPGAIADHQVGGSSTGSVLTEYFCNRNRFLYLAKHEPEHLLNALTTSVFWIEQHYDLLYDCLPVILKKLLTENDPKTIKSILPKLCEKLEKIYGAREIDKLLARLEVILNSRKMSVAIYDNSLHFIGGGQRYLATLASVLQDQFDITLIGNRPVQRDQLEQWYGLDLSRCQIRIISLPFFDKRGSDIIDSTWVTAETENPFDAVALASKDYDIFINANQVTKVVPLSPVSLFFCHFPDTHREAYFAADRYSFLVSNSEYTSQWIRKRWRLNPTTLLYPPVEMGPETKPDSSNPIPKENLILAVGRFEPGGMKKQQEMIQAFQRLYSAHPQTMKGWRLVLVGGSPKKNSYLQGLEKQIKQAELPIELEVNVSLERLQTIYKKAALFWHLCGLDETHPERFEHFGMATVEAMQNGCIPLVFRGGGQPEIVEAGTSGFLLESLDELVQMTYDLCCQPETWPPLQEAARRRGDCFSRQRFEAEVWQLFGPIEEEYGQVQLPDPAQMAKRPTLLRELRD</sequence>
<dbReference type="InterPro" id="IPR001173">
    <property type="entry name" value="Glyco_trans_2-like"/>
</dbReference>
<evidence type="ECO:0000256" key="2">
    <source>
        <dbReference type="ARBA" id="ARBA00006739"/>
    </source>
</evidence>
<proteinExistence type="inferred from homology"/>
<evidence type="ECO:0000256" key="3">
    <source>
        <dbReference type="ARBA" id="ARBA00022676"/>
    </source>
</evidence>
<dbReference type="Proteomes" id="UP001056708">
    <property type="component" value="Chromosome"/>
</dbReference>
<dbReference type="Pfam" id="PF00534">
    <property type="entry name" value="Glycos_transf_1"/>
    <property type="match status" value="1"/>
</dbReference>
<comment type="pathway">
    <text evidence="1">Cell wall biogenesis; cell wall polysaccharide biosynthesis.</text>
</comment>